<keyword evidence="8 14" id="KW-0408">Iron</keyword>
<dbReference type="Proteomes" id="UP000019586">
    <property type="component" value="Chromosome"/>
</dbReference>
<keyword evidence="9 14" id="KW-0411">Iron-sulfur</keyword>
<dbReference type="SUPFAM" id="SSF102114">
    <property type="entry name" value="Radical SAM enzymes"/>
    <property type="match status" value="1"/>
</dbReference>
<proteinExistence type="inferred from homology"/>
<dbReference type="InterPro" id="IPR005839">
    <property type="entry name" value="Methylthiotransferase"/>
</dbReference>
<dbReference type="Pfam" id="PF00919">
    <property type="entry name" value="UPF0004"/>
    <property type="match status" value="1"/>
</dbReference>
<comment type="subunit">
    <text evidence="14">Monomer.</text>
</comment>
<evidence type="ECO:0000256" key="4">
    <source>
        <dbReference type="ARBA" id="ARBA00022679"/>
    </source>
</evidence>
<dbReference type="InterPro" id="IPR007197">
    <property type="entry name" value="rSAM"/>
</dbReference>
<organism evidence="18 19">
    <name type="scientific">Klebsiella pneumoniae 30684/NJST258_2</name>
    <dbReference type="NCBI Taxonomy" id="1420013"/>
    <lineage>
        <taxon>Bacteria</taxon>
        <taxon>Pseudomonadati</taxon>
        <taxon>Pseudomonadota</taxon>
        <taxon>Gammaproteobacteria</taxon>
        <taxon>Enterobacterales</taxon>
        <taxon>Enterobacteriaceae</taxon>
        <taxon>Klebsiella/Raoultella group</taxon>
        <taxon>Klebsiella</taxon>
        <taxon>Klebsiella pneumoniae complex</taxon>
    </lineage>
</organism>
<feature type="binding site" evidence="14">
    <location>
        <position position="223"/>
    </location>
    <ligand>
        <name>[4Fe-4S] cluster</name>
        <dbReference type="ChEBI" id="CHEBI:49883"/>
        <label>2</label>
        <note>4Fe-4S-S-AdoMet</note>
    </ligand>
</feature>
<evidence type="ECO:0000313" key="19">
    <source>
        <dbReference type="Proteomes" id="UP000019586"/>
    </source>
</evidence>
<keyword evidence="6 14" id="KW-0819">tRNA processing</keyword>
<sequence>MSWLLSLKQNPLSLPDFSPSCGDNARTGQGATKALQYAPWNAKFTLYISPRFGYLLLSMSKSMTKKLHIKTWGCQMNEYDSSKMADLLDATHGYQLTEVAEEADVLLLNTCSIREKAQEKVFHQLGRWKLLKEKNPDLIIGVGGCVASQEGDHIRQRAHYVDIIFGPQTLHRLPEMINSVRGNRSPVVDISFPEIEKFDRLPEPRAEGPTAFVSIMEGCNKYCTYCVVPYTRGEEVSRPCDDILFEIAQLAAQGVREVNLLGQNVNAWRGENYDGTTGSFADLLRLVAAIDGIDRIRFTTSHPIEFTDDIIDVYRDTPELVSFLHLPVQSGSDRVLNLMGRTHTALEYKAIIRKLREARPDIQISSDFIVGFPGETTEDFEKTMKLIADVNFDMSYSFIFSARPGTPAADMVDDVPEADKKQRLYILQERINQQAMAWSRRMLGTVQRILVEGTSRKNIMELSGRTENNRVVNFEGTPDLVGKFVDVEIVDVYTNSLRGKIVRTEAEMGLRIAESPESVIARTRKENDLGVGIYQP</sequence>
<evidence type="ECO:0000256" key="7">
    <source>
        <dbReference type="ARBA" id="ARBA00022723"/>
    </source>
</evidence>
<feature type="domain" description="TRAM" evidence="15">
    <location>
        <begin position="440"/>
        <end position="503"/>
    </location>
</feature>
<dbReference type="GO" id="GO:0005829">
    <property type="term" value="C:cytosol"/>
    <property type="evidence" value="ECO:0007669"/>
    <property type="project" value="TreeGrafter"/>
</dbReference>
<dbReference type="Pfam" id="PF01938">
    <property type="entry name" value="TRAM"/>
    <property type="match status" value="1"/>
</dbReference>
<evidence type="ECO:0000256" key="14">
    <source>
        <dbReference type="HAMAP-Rule" id="MF_01864"/>
    </source>
</evidence>
<keyword evidence="3 14" id="KW-0963">Cytoplasm</keyword>
<comment type="function">
    <text evidence="1 14">Catalyzes the methylthiolation of N6-(dimethylallyl)adenosine (i(6)A), leading to the formation of 2-methylthio-N6-(dimethylallyl)adenosine (ms(2)i(6)A) at position 37 in tRNAs that read codons beginning with uridine.</text>
</comment>
<comment type="cofactor">
    <cofactor evidence="14">
        <name>[4Fe-4S] cluster</name>
        <dbReference type="ChEBI" id="CHEBI:49883"/>
    </cofactor>
    <text evidence="14">Binds 2 [4Fe-4S] clusters. One cluster is coordinated with 3 cysteines and an exchangeable S-adenosyl-L-methionine.</text>
</comment>
<evidence type="ECO:0000313" key="18">
    <source>
        <dbReference type="EMBL" id="AHM80657.1"/>
    </source>
</evidence>
<evidence type="ECO:0000259" key="16">
    <source>
        <dbReference type="PROSITE" id="PS51449"/>
    </source>
</evidence>
<comment type="catalytic activity">
    <reaction evidence="13">
        <text>N(6)-dimethylallyladenosine(37) in tRNA + (sulfur carrier)-SH + AH2 + 2 S-adenosyl-L-methionine = 2-methylsulfanyl-N(6)-dimethylallyladenosine(37) in tRNA + (sulfur carrier)-H + 5'-deoxyadenosine + L-methionine + A + S-adenosyl-L-homocysteine + 2 H(+)</text>
        <dbReference type="Rhea" id="RHEA:37067"/>
        <dbReference type="Rhea" id="RHEA-COMP:10375"/>
        <dbReference type="Rhea" id="RHEA-COMP:10376"/>
        <dbReference type="Rhea" id="RHEA-COMP:14737"/>
        <dbReference type="Rhea" id="RHEA-COMP:14739"/>
        <dbReference type="ChEBI" id="CHEBI:13193"/>
        <dbReference type="ChEBI" id="CHEBI:15378"/>
        <dbReference type="ChEBI" id="CHEBI:17319"/>
        <dbReference type="ChEBI" id="CHEBI:17499"/>
        <dbReference type="ChEBI" id="CHEBI:29917"/>
        <dbReference type="ChEBI" id="CHEBI:57844"/>
        <dbReference type="ChEBI" id="CHEBI:57856"/>
        <dbReference type="ChEBI" id="CHEBI:59789"/>
        <dbReference type="ChEBI" id="CHEBI:64428"/>
        <dbReference type="ChEBI" id="CHEBI:74415"/>
        <dbReference type="ChEBI" id="CHEBI:74417"/>
        <dbReference type="EC" id="2.8.4.3"/>
    </reaction>
    <physiologicalReaction direction="left-to-right" evidence="13">
        <dbReference type="Rhea" id="RHEA:37068"/>
    </physiologicalReaction>
</comment>
<dbReference type="FunFam" id="3.40.50.12160:FF:000001">
    <property type="entry name" value="tRNA-2-methylthio-N(6)-dimethylallyladenosine synthase"/>
    <property type="match status" value="1"/>
</dbReference>
<comment type="catalytic activity">
    <reaction evidence="11">
        <text>N(6)-dimethylallyladenosine(37) in tRNA + (sulfur carrier)-SH + AH2 + S-adenosyl-L-methionine = 2-thio-N(6)-dimethylallyladenosine(37) in tRNA + (sulfur carrier)-H + 5'-deoxyadenosine + L-methionine + A + H(+)</text>
        <dbReference type="Rhea" id="RHEA:36339"/>
        <dbReference type="Rhea" id="RHEA-COMP:10375"/>
        <dbReference type="Rhea" id="RHEA-COMP:10377"/>
        <dbReference type="Rhea" id="RHEA-COMP:14737"/>
        <dbReference type="Rhea" id="RHEA-COMP:14739"/>
        <dbReference type="ChEBI" id="CHEBI:13193"/>
        <dbReference type="ChEBI" id="CHEBI:15378"/>
        <dbReference type="ChEBI" id="CHEBI:17319"/>
        <dbReference type="ChEBI" id="CHEBI:17499"/>
        <dbReference type="ChEBI" id="CHEBI:29917"/>
        <dbReference type="ChEBI" id="CHEBI:57844"/>
        <dbReference type="ChEBI" id="CHEBI:59789"/>
        <dbReference type="ChEBI" id="CHEBI:64428"/>
        <dbReference type="ChEBI" id="CHEBI:74415"/>
        <dbReference type="ChEBI" id="CHEBI:74416"/>
    </reaction>
    <physiologicalReaction direction="left-to-right" evidence="11">
        <dbReference type="Rhea" id="RHEA:36340"/>
    </physiologicalReaction>
</comment>
<feature type="domain" description="Radical SAM core" evidence="17">
    <location>
        <begin position="205"/>
        <end position="437"/>
    </location>
</feature>
<dbReference type="SFLD" id="SFLDF00273">
    <property type="entry name" value="(dimethylallyl)adenosine_tRNA"/>
    <property type="match status" value="1"/>
</dbReference>
<feature type="binding site" evidence="14">
    <location>
        <position position="219"/>
    </location>
    <ligand>
        <name>[4Fe-4S] cluster</name>
        <dbReference type="ChEBI" id="CHEBI:49883"/>
        <label>2</label>
        <note>4Fe-4S-S-AdoMet</note>
    </ligand>
</feature>
<comment type="catalytic activity">
    <reaction evidence="12">
        <text>2-thio-N(6)-dimethylallyladenosine(37) in tRNA + S-adenosyl-L-methionine = 2-methylsulfanyl-N(6)-dimethylallyladenosine(37) in tRNA + S-adenosyl-L-homocysteine + H(+)</text>
        <dbReference type="Rhea" id="RHEA:37063"/>
        <dbReference type="Rhea" id="RHEA-COMP:10376"/>
        <dbReference type="Rhea" id="RHEA-COMP:10377"/>
        <dbReference type="ChEBI" id="CHEBI:15378"/>
        <dbReference type="ChEBI" id="CHEBI:57856"/>
        <dbReference type="ChEBI" id="CHEBI:59789"/>
        <dbReference type="ChEBI" id="CHEBI:74416"/>
        <dbReference type="ChEBI" id="CHEBI:74417"/>
    </reaction>
    <physiologicalReaction direction="left-to-right" evidence="12">
        <dbReference type="Rhea" id="RHEA:37064"/>
    </physiologicalReaction>
</comment>
<dbReference type="InterPro" id="IPR013848">
    <property type="entry name" value="Methylthiotransferase_N"/>
</dbReference>
<evidence type="ECO:0000259" key="17">
    <source>
        <dbReference type="PROSITE" id="PS51918"/>
    </source>
</evidence>
<evidence type="ECO:0000256" key="13">
    <source>
        <dbReference type="ARBA" id="ARBA00052587"/>
    </source>
</evidence>
<dbReference type="GO" id="GO:0046872">
    <property type="term" value="F:metal ion binding"/>
    <property type="evidence" value="ECO:0007669"/>
    <property type="project" value="UniProtKB-KW"/>
</dbReference>
<dbReference type="PROSITE" id="PS50926">
    <property type="entry name" value="TRAM"/>
    <property type="match status" value="1"/>
</dbReference>
<evidence type="ECO:0000256" key="10">
    <source>
        <dbReference type="ARBA" id="ARBA00033765"/>
    </source>
</evidence>
<dbReference type="SFLD" id="SFLDG01061">
    <property type="entry name" value="methylthiotransferase"/>
    <property type="match status" value="1"/>
</dbReference>
<dbReference type="Gene3D" id="3.40.50.12160">
    <property type="entry name" value="Methylthiotransferase, N-terminal domain"/>
    <property type="match status" value="1"/>
</dbReference>
<dbReference type="GO" id="GO:0035597">
    <property type="term" value="F:tRNA-2-methylthio-N(6)-dimethylallyladenosine(37) synthase activity"/>
    <property type="evidence" value="ECO:0007669"/>
    <property type="project" value="UniProtKB-EC"/>
</dbReference>
<evidence type="ECO:0000256" key="12">
    <source>
        <dbReference type="ARBA" id="ARBA00052380"/>
    </source>
</evidence>
<dbReference type="PATRIC" id="fig|1420013.3.peg.3646"/>
<comment type="similarity">
    <text evidence="14">Belongs to the methylthiotransferase family. MiaB subfamily.</text>
</comment>
<dbReference type="Pfam" id="PF04055">
    <property type="entry name" value="Radical_SAM"/>
    <property type="match status" value="1"/>
</dbReference>
<dbReference type="CDD" id="cd01335">
    <property type="entry name" value="Radical_SAM"/>
    <property type="match status" value="1"/>
</dbReference>
<dbReference type="InterPro" id="IPR006638">
    <property type="entry name" value="Elp3/MiaA/NifB-like_rSAM"/>
</dbReference>
<evidence type="ECO:0000256" key="3">
    <source>
        <dbReference type="ARBA" id="ARBA00022490"/>
    </source>
</evidence>
<keyword evidence="5 14" id="KW-0949">S-adenosyl-L-methionine</keyword>
<gene>
    <name evidence="14" type="primary">miaB</name>
    <name evidence="18" type="ORF">KPNJ2_03877</name>
</gene>
<dbReference type="NCBIfam" id="TIGR00089">
    <property type="entry name" value="MiaB/RimO family radical SAM methylthiotransferase"/>
    <property type="match status" value="1"/>
</dbReference>
<dbReference type="PANTHER" id="PTHR43020:SF2">
    <property type="entry name" value="MITOCHONDRIAL TRNA METHYLTHIOTRANSFERASE CDK5RAP1"/>
    <property type="match status" value="1"/>
</dbReference>
<evidence type="ECO:0000256" key="11">
    <source>
        <dbReference type="ARBA" id="ARBA00050926"/>
    </source>
</evidence>
<feature type="binding site" evidence="14">
    <location>
        <position position="111"/>
    </location>
    <ligand>
        <name>[4Fe-4S] cluster</name>
        <dbReference type="ChEBI" id="CHEBI:49883"/>
        <label>1</label>
    </ligand>
</feature>
<keyword evidence="2 14" id="KW-0004">4Fe-4S</keyword>
<feature type="binding site" evidence="14">
    <location>
        <position position="145"/>
    </location>
    <ligand>
        <name>[4Fe-4S] cluster</name>
        <dbReference type="ChEBI" id="CHEBI:49883"/>
        <label>1</label>
    </ligand>
</feature>
<dbReference type="KEGG" id="kps:KPNJ2_03877"/>
<dbReference type="InterPro" id="IPR020612">
    <property type="entry name" value="Methylthiotransferase_CS"/>
</dbReference>
<feature type="domain" description="MTTase N-terminal" evidence="16">
    <location>
        <begin position="65"/>
        <end position="182"/>
    </location>
</feature>
<dbReference type="PROSITE" id="PS01278">
    <property type="entry name" value="MTTASE_RADICAL"/>
    <property type="match status" value="1"/>
</dbReference>
<dbReference type="InterPro" id="IPR058240">
    <property type="entry name" value="rSAM_sf"/>
</dbReference>
<evidence type="ECO:0000256" key="6">
    <source>
        <dbReference type="ARBA" id="ARBA00022694"/>
    </source>
</evidence>
<evidence type="ECO:0000256" key="9">
    <source>
        <dbReference type="ARBA" id="ARBA00023014"/>
    </source>
</evidence>
<dbReference type="AlphaFoldDB" id="W8V392"/>
<evidence type="ECO:0000256" key="1">
    <source>
        <dbReference type="ARBA" id="ARBA00003234"/>
    </source>
</evidence>
<dbReference type="SFLD" id="SFLDG01082">
    <property type="entry name" value="B12-binding_domain_containing"/>
    <property type="match status" value="1"/>
</dbReference>
<dbReference type="NCBIfam" id="TIGR01574">
    <property type="entry name" value="miaB-methiolase"/>
    <property type="match status" value="1"/>
</dbReference>
<dbReference type="Gene3D" id="3.80.30.20">
    <property type="entry name" value="tm_1862 like domain"/>
    <property type="match status" value="1"/>
</dbReference>
<name>W8V392_KLEPN</name>
<feature type="binding site" evidence="14">
    <location>
        <position position="226"/>
    </location>
    <ligand>
        <name>[4Fe-4S] cluster</name>
        <dbReference type="ChEBI" id="CHEBI:49883"/>
        <label>2</label>
        <note>4Fe-4S-S-AdoMet</note>
    </ligand>
</feature>
<dbReference type="EC" id="2.8.4.3" evidence="10 14"/>
<dbReference type="InterPro" id="IPR038135">
    <property type="entry name" value="Methylthiotransferase_N_sf"/>
</dbReference>
<reference evidence="18 19" key="1">
    <citation type="journal article" date="2014" name="Proc. Natl. Acad. Sci. U.S.A.">
        <title>Molecular dissection of the evolution of carbapenem-resistant multilocus sequence type 258 Klebsiella pneumoniae.</title>
        <authorList>
            <person name="Deleo F.R."/>
            <person name="Chen L."/>
            <person name="Porcella S.F."/>
            <person name="Martens C.A."/>
            <person name="Kobayashi S.D."/>
            <person name="Porter A.R."/>
            <person name="Chavda K.D."/>
            <person name="Jacobs M.R."/>
            <person name="Mathema B."/>
            <person name="Olsen R.J."/>
            <person name="Bonomo R.A."/>
            <person name="Musser J.M."/>
            <person name="Kreiswirth B.N."/>
        </authorList>
    </citation>
    <scope>NUCLEOTIDE SEQUENCE [LARGE SCALE GENOMIC DNA]</scope>
    <source>
        <strain evidence="18">30684/NJST258_2</strain>
    </source>
</reference>
<evidence type="ECO:0000259" key="15">
    <source>
        <dbReference type="PROSITE" id="PS50926"/>
    </source>
</evidence>
<dbReference type="SMART" id="SM00729">
    <property type="entry name" value="Elp3"/>
    <property type="match status" value="1"/>
</dbReference>
<dbReference type="PROSITE" id="PS51918">
    <property type="entry name" value="RADICAL_SAM"/>
    <property type="match status" value="1"/>
</dbReference>
<dbReference type="PROSITE" id="PS51449">
    <property type="entry name" value="MTTASE_N"/>
    <property type="match status" value="1"/>
</dbReference>
<evidence type="ECO:0000256" key="5">
    <source>
        <dbReference type="ARBA" id="ARBA00022691"/>
    </source>
</evidence>
<dbReference type="EMBL" id="CP006918">
    <property type="protein sequence ID" value="AHM80657.1"/>
    <property type="molecule type" value="Genomic_DNA"/>
</dbReference>
<keyword evidence="4 14" id="KW-0808">Transferase</keyword>
<dbReference type="HOGENOM" id="CLU_018697_2_0_6"/>
<dbReference type="InterPro" id="IPR023404">
    <property type="entry name" value="rSAM_horseshoe"/>
</dbReference>
<evidence type="ECO:0000256" key="8">
    <source>
        <dbReference type="ARBA" id="ARBA00023004"/>
    </source>
</evidence>
<dbReference type="InterPro" id="IPR002792">
    <property type="entry name" value="TRAM_dom"/>
</dbReference>
<keyword evidence="7 14" id="KW-0479">Metal-binding</keyword>
<feature type="binding site" evidence="14">
    <location>
        <position position="74"/>
    </location>
    <ligand>
        <name>[4Fe-4S] cluster</name>
        <dbReference type="ChEBI" id="CHEBI:49883"/>
        <label>1</label>
    </ligand>
</feature>
<accession>W8V392</accession>
<dbReference type="InterPro" id="IPR006463">
    <property type="entry name" value="MiaB_methiolase"/>
</dbReference>
<comment type="subcellular location">
    <subcellularLocation>
        <location evidence="14">Cytoplasm</location>
    </subcellularLocation>
</comment>
<dbReference type="PANTHER" id="PTHR43020">
    <property type="entry name" value="CDK5 REGULATORY SUBUNIT-ASSOCIATED PROTEIN 1"/>
    <property type="match status" value="1"/>
</dbReference>
<dbReference type="HAMAP" id="MF_01864">
    <property type="entry name" value="tRNA_metthiotr_MiaB"/>
    <property type="match status" value="1"/>
</dbReference>
<dbReference type="SFLD" id="SFLDS00029">
    <property type="entry name" value="Radical_SAM"/>
    <property type="match status" value="1"/>
</dbReference>
<evidence type="ECO:0000256" key="2">
    <source>
        <dbReference type="ARBA" id="ARBA00022485"/>
    </source>
</evidence>
<dbReference type="FunFam" id="3.80.30.20:FF:000001">
    <property type="entry name" value="tRNA-2-methylthio-N(6)-dimethylallyladenosine synthase 2"/>
    <property type="match status" value="1"/>
</dbReference>
<protein>
    <recommendedName>
        <fullName evidence="10 14">tRNA-2-methylthio-N(6)-dimethylallyladenosine synthase</fullName>
        <ecNumber evidence="10 14">2.8.4.3</ecNumber>
    </recommendedName>
    <alternativeName>
        <fullName evidence="14">(Dimethylallyl)adenosine tRNA methylthiotransferase MiaB</fullName>
    </alternativeName>
    <alternativeName>
        <fullName evidence="14">tRNA-i(6)A37 methylthiotransferase</fullName>
    </alternativeName>
</protein>
<dbReference type="GO" id="GO:0051539">
    <property type="term" value="F:4 iron, 4 sulfur cluster binding"/>
    <property type="evidence" value="ECO:0007669"/>
    <property type="project" value="UniProtKB-UniRule"/>
</dbReference>